<proteinExistence type="predicted"/>
<dbReference type="EMBL" id="REGN01012354">
    <property type="protein sequence ID" value="RMZ95658.1"/>
    <property type="molecule type" value="Genomic_DNA"/>
</dbReference>
<comment type="caution">
    <text evidence="1">The sequence shown here is derived from an EMBL/GenBank/DDBJ whole genome shotgun (WGS) entry which is preliminary data.</text>
</comment>
<sequence>MAHKNLLTKLIKIRTKSIQKHININKFIVNKFKMLIELILKKFLKKKDFENKTLFSRLIIKLKIISRFKEAWDMAENNYHILLYRSSTV</sequence>
<keyword evidence="2" id="KW-1185">Reference proteome</keyword>
<dbReference type="Proteomes" id="UP000276133">
    <property type="component" value="Unassembled WGS sequence"/>
</dbReference>
<dbReference type="AlphaFoldDB" id="A0A3M7P9C2"/>
<evidence type="ECO:0000313" key="1">
    <source>
        <dbReference type="EMBL" id="RMZ95658.1"/>
    </source>
</evidence>
<accession>A0A3M7P9C2</accession>
<organism evidence="1 2">
    <name type="scientific">Brachionus plicatilis</name>
    <name type="common">Marine rotifer</name>
    <name type="synonym">Brachionus muelleri</name>
    <dbReference type="NCBI Taxonomy" id="10195"/>
    <lineage>
        <taxon>Eukaryota</taxon>
        <taxon>Metazoa</taxon>
        <taxon>Spiralia</taxon>
        <taxon>Gnathifera</taxon>
        <taxon>Rotifera</taxon>
        <taxon>Eurotatoria</taxon>
        <taxon>Monogononta</taxon>
        <taxon>Pseudotrocha</taxon>
        <taxon>Ploima</taxon>
        <taxon>Brachionidae</taxon>
        <taxon>Brachionus</taxon>
    </lineage>
</organism>
<gene>
    <name evidence="1" type="ORF">BpHYR1_006852</name>
</gene>
<reference evidence="1 2" key="1">
    <citation type="journal article" date="2018" name="Sci. Rep.">
        <title>Genomic signatures of local adaptation to the degree of environmental predictability in rotifers.</title>
        <authorList>
            <person name="Franch-Gras L."/>
            <person name="Hahn C."/>
            <person name="Garcia-Roger E.M."/>
            <person name="Carmona M.J."/>
            <person name="Serra M."/>
            <person name="Gomez A."/>
        </authorList>
    </citation>
    <scope>NUCLEOTIDE SEQUENCE [LARGE SCALE GENOMIC DNA]</scope>
    <source>
        <strain evidence="1">HYR1</strain>
    </source>
</reference>
<protein>
    <submittedName>
        <fullName evidence="1">Uncharacterized protein</fullName>
    </submittedName>
</protein>
<evidence type="ECO:0000313" key="2">
    <source>
        <dbReference type="Proteomes" id="UP000276133"/>
    </source>
</evidence>
<name>A0A3M7P9C2_BRAPC</name>